<dbReference type="RefSeq" id="WP_051411739.1">
    <property type="nucleotide sequence ID" value="NZ_AP019822.1"/>
</dbReference>
<dbReference type="Proteomes" id="UP000321606">
    <property type="component" value="Chromosome"/>
</dbReference>
<name>A0A510J9E8_9FUSO</name>
<organism evidence="2 3">
    <name type="scientific">Pseudoleptotrichia goodfellowii</name>
    <dbReference type="NCBI Taxonomy" id="157692"/>
    <lineage>
        <taxon>Bacteria</taxon>
        <taxon>Fusobacteriati</taxon>
        <taxon>Fusobacteriota</taxon>
        <taxon>Fusobacteriia</taxon>
        <taxon>Fusobacteriales</taxon>
        <taxon>Leptotrichiaceae</taxon>
        <taxon>Pseudoleptotrichia</taxon>
    </lineage>
</organism>
<evidence type="ECO:0000259" key="1">
    <source>
        <dbReference type="Pfam" id="PF13320"/>
    </source>
</evidence>
<dbReference type="EMBL" id="AP019822">
    <property type="protein sequence ID" value="BBM35932.1"/>
    <property type="molecule type" value="Genomic_DNA"/>
</dbReference>
<proteinExistence type="predicted"/>
<reference evidence="2 3" key="1">
    <citation type="submission" date="2019-07" db="EMBL/GenBank/DDBJ databases">
        <title>Complete Genome Sequence of Leptotrichia goodfellowii Strain JCM 16774.</title>
        <authorList>
            <person name="Watanabe S."/>
            <person name="Cui L."/>
        </authorList>
    </citation>
    <scope>NUCLEOTIDE SEQUENCE [LARGE SCALE GENOMIC DNA]</scope>
    <source>
        <strain evidence="2 3">JCM16774</strain>
    </source>
</reference>
<dbReference type="STRING" id="714315.GCA_000516535_00854"/>
<dbReference type="Pfam" id="PF13320">
    <property type="entry name" value="GH123_cat"/>
    <property type="match status" value="1"/>
</dbReference>
<dbReference type="InterPro" id="IPR025150">
    <property type="entry name" value="GH123_cat"/>
</dbReference>
<dbReference type="AlphaFoldDB" id="A0A510J9E8"/>
<accession>A0A510J9E8</accession>
<evidence type="ECO:0000313" key="2">
    <source>
        <dbReference type="EMBL" id="BBM35932.1"/>
    </source>
</evidence>
<gene>
    <name evidence="2" type="ORF">JCM16774_0862</name>
</gene>
<dbReference type="KEGG" id="lgo:JCM16774_0862"/>
<sequence length="567" mass="66943">MKFYNSTHNFYRDDEKHNLYKFNSNTEFEKIEVVKNEEFGFFVTIDLPCESCLNINKDLDLPWWGLSKRYRLEVNSQLTSVYPSLVDYVKDDDGTEIADIILAEQSKVYPQGEVPVFIQGVVPEDFKGKSVSINIKLYKNNGYEKEKLIEEKNVNIDVIDYCLKNNDFYLDLWQHPCSWARVYNLKYFSEEHFTVIENYLKAMSKLGQKVIDLIVSDFPWAGQKCFDVEKNASRLYEYNIIKVYRKNNELELDFTYLDRYVDICFKLGINEEINLFGLIGNWHGFDFGSPLTDYSDPIRISVYDEDKGINDYIRTKEELAVYIKLLFRHFKEKGYLPITKIIGDEPNPIKKFEEYSSFLNSCTEEKLQYKYAILHPEFFEEYEGDFESFSVITLVLSDFYKDGNIIHKKYKENSSKMTWYACCMPDTFNTFIKSPLIEARLTGLYTYLFRMKGMLRWAYGIYVEDIYSDISYKTEKWSAGDMFFAYPGKNMKPVHSLREKNMLYGIQDFNIFKQLEEKFGNLEGKLKEKLAIHEVIKRNGGDIDLGTYSAINEYRKVRNEIVKDSLL</sequence>
<feature type="domain" description="Glycoside hydrolase 123 catalytic" evidence="1">
    <location>
        <begin position="173"/>
        <end position="513"/>
    </location>
</feature>
<protein>
    <recommendedName>
        <fullName evidence="1">Glycoside hydrolase 123 catalytic domain-containing protein</fullName>
    </recommendedName>
</protein>
<evidence type="ECO:0000313" key="3">
    <source>
        <dbReference type="Proteomes" id="UP000321606"/>
    </source>
</evidence>
<dbReference type="OrthoDB" id="197680at2"/>